<evidence type="ECO:0000256" key="11">
    <source>
        <dbReference type="SAM" id="Phobius"/>
    </source>
</evidence>
<feature type="region of interest" description="Disordered" evidence="10">
    <location>
        <begin position="591"/>
        <end position="614"/>
    </location>
</feature>
<evidence type="ECO:0000259" key="12">
    <source>
        <dbReference type="PROSITE" id="PS50850"/>
    </source>
</evidence>
<name>A0AAV7DZB3_ARIFI</name>
<dbReference type="EMBL" id="JAINDJ010000008">
    <property type="protein sequence ID" value="KAG9440951.1"/>
    <property type="molecule type" value="Genomic_DNA"/>
</dbReference>
<dbReference type="InterPro" id="IPR005828">
    <property type="entry name" value="MFS_sugar_transport-like"/>
</dbReference>
<evidence type="ECO:0000313" key="14">
    <source>
        <dbReference type="Proteomes" id="UP000825729"/>
    </source>
</evidence>
<dbReference type="PROSITE" id="PS00217">
    <property type="entry name" value="SUGAR_TRANSPORT_2"/>
    <property type="match status" value="1"/>
</dbReference>
<evidence type="ECO:0000256" key="8">
    <source>
        <dbReference type="ARBA" id="ARBA00023136"/>
    </source>
</evidence>
<evidence type="ECO:0000256" key="5">
    <source>
        <dbReference type="ARBA" id="ARBA00022692"/>
    </source>
</evidence>
<feature type="transmembrane region" description="Helical" evidence="11">
    <location>
        <begin position="149"/>
        <end position="169"/>
    </location>
</feature>
<dbReference type="GO" id="GO:0015293">
    <property type="term" value="F:symporter activity"/>
    <property type="evidence" value="ECO:0007669"/>
    <property type="project" value="UniProtKB-KW"/>
</dbReference>
<dbReference type="Proteomes" id="UP000825729">
    <property type="component" value="Unassembled WGS sequence"/>
</dbReference>
<feature type="transmembrane region" description="Helical" evidence="11">
    <location>
        <begin position="111"/>
        <end position="129"/>
    </location>
</feature>
<keyword evidence="4" id="KW-0762">Sugar transport</keyword>
<proteinExistence type="inferred from homology"/>
<dbReference type="InterPro" id="IPR005829">
    <property type="entry name" value="Sugar_transporter_CS"/>
</dbReference>
<feature type="transmembrane region" description="Helical" evidence="11">
    <location>
        <begin position="412"/>
        <end position="435"/>
    </location>
</feature>
<organism evidence="13 14">
    <name type="scientific">Aristolochia fimbriata</name>
    <name type="common">White veined hardy Dutchman's pipe vine</name>
    <dbReference type="NCBI Taxonomy" id="158543"/>
    <lineage>
        <taxon>Eukaryota</taxon>
        <taxon>Viridiplantae</taxon>
        <taxon>Streptophyta</taxon>
        <taxon>Embryophyta</taxon>
        <taxon>Tracheophyta</taxon>
        <taxon>Spermatophyta</taxon>
        <taxon>Magnoliopsida</taxon>
        <taxon>Magnoliidae</taxon>
        <taxon>Piperales</taxon>
        <taxon>Aristolochiaceae</taxon>
        <taxon>Aristolochia</taxon>
    </lineage>
</organism>
<evidence type="ECO:0000256" key="9">
    <source>
        <dbReference type="RuleBase" id="RU003346"/>
    </source>
</evidence>
<evidence type="ECO:0000256" key="10">
    <source>
        <dbReference type="SAM" id="MobiDB-lite"/>
    </source>
</evidence>
<dbReference type="Gene3D" id="1.20.1250.20">
    <property type="entry name" value="MFS general substrate transporter like domains"/>
    <property type="match status" value="1"/>
</dbReference>
<feature type="transmembrane region" description="Helical" evidence="11">
    <location>
        <begin position="245"/>
        <end position="262"/>
    </location>
</feature>
<comment type="subcellular location">
    <subcellularLocation>
        <location evidence="1">Membrane</location>
        <topology evidence="1">Multi-pass membrane protein</topology>
    </subcellularLocation>
</comment>
<gene>
    <name evidence="13" type="ORF">H6P81_021116</name>
</gene>
<feature type="transmembrane region" description="Helical" evidence="11">
    <location>
        <begin position="268"/>
        <end position="289"/>
    </location>
</feature>
<feature type="transmembrane region" description="Helical" evidence="11">
    <location>
        <begin position="442"/>
        <end position="465"/>
    </location>
</feature>
<keyword evidence="5 11" id="KW-0812">Transmembrane</keyword>
<feature type="transmembrane region" description="Helical" evidence="11">
    <location>
        <begin position="543"/>
        <end position="567"/>
    </location>
</feature>
<feature type="transmembrane region" description="Helical" evidence="11">
    <location>
        <begin position="517"/>
        <end position="537"/>
    </location>
</feature>
<feature type="transmembrane region" description="Helical" evidence="11">
    <location>
        <begin position="477"/>
        <end position="505"/>
    </location>
</feature>
<feature type="transmembrane region" description="Helical" evidence="11">
    <location>
        <begin position="375"/>
        <end position="397"/>
    </location>
</feature>
<dbReference type="PROSITE" id="PS50850">
    <property type="entry name" value="MFS"/>
    <property type="match status" value="1"/>
</dbReference>
<dbReference type="InterPro" id="IPR003663">
    <property type="entry name" value="Sugar/inositol_transpt"/>
</dbReference>
<reference evidence="13 14" key="1">
    <citation type="submission" date="2021-07" db="EMBL/GenBank/DDBJ databases">
        <title>The Aristolochia fimbriata genome: insights into angiosperm evolution, floral development and chemical biosynthesis.</title>
        <authorList>
            <person name="Jiao Y."/>
        </authorList>
    </citation>
    <scope>NUCLEOTIDE SEQUENCE [LARGE SCALE GENOMIC DNA]</scope>
    <source>
        <strain evidence="13">IBCAS-2021</strain>
        <tissue evidence="13">Leaf</tissue>
    </source>
</reference>
<dbReference type="AlphaFoldDB" id="A0AAV7DZB3"/>
<evidence type="ECO:0000256" key="6">
    <source>
        <dbReference type="ARBA" id="ARBA00022847"/>
    </source>
</evidence>
<dbReference type="PRINTS" id="PR00171">
    <property type="entry name" value="SUGRTRNSPORT"/>
</dbReference>
<protein>
    <recommendedName>
        <fullName evidence="12">Major facilitator superfamily (MFS) profile domain-containing protein</fullName>
    </recommendedName>
</protein>
<dbReference type="InterPro" id="IPR036259">
    <property type="entry name" value="MFS_trans_sf"/>
</dbReference>
<evidence type="ECO:0000256" key="1">
    <source>
        <dbReference type="ARBA" id="ARBA00004141"/>
    </source>
</evidence>
<keyword evidence="3 9" id="KW-0813">Transport</keyword>
<keyword evidence="14" id="KW-1185">Reference proteome</keyword>
<dbReference type="PANTHER" id="PTHR48020">
    <property type="entry name" value="PROTON MYO-INOSITOL COTRANSPORTER"/>
    <property type="match status" value="1"/>
</dbReference>
<comment type="caution">
    <text evidence="13">The sequence shown here is derived from an EMBL/GenBank/DDBJ whole genome shotgun (WGS) entry which is preliminary data.</text>
</comment>
<feature type="transmembrane region" description="Helical" evidence="11">
    <location>
        <begin position="181"/>
        <end position="199"/>
    </location>
</feature>
<sequence length="614" mass="66546">MESERMISTSDHQTACCTKASEKMSSATCCIKGSEKASETKLEEETREKLVVMTSGEEEAGESCKLEEPERGVVIGKEDHQVEKVDRRVHHEGPVVVVVPEMEEPEKRNTYAFRCVVLSSLIALLMGYDTGVMSGAMIFIKEDLKISEVQVEVLAGILNFCAFAGSPVAGRISDWMGRRKTISLASVIFFVGSVLMGFAPNYPMLLAGRCVAGVGVGFALTIAPVYSAEISSPSSRGRFTSLNEIYISVGILLGYVANYIFAGLPLKYGWRTMLGIGAFPSFALALAVISMPESPRWLVMQGRPGEAGAVLLKVSNSEREAARRLRDIKLAAGINDEVEDEGHEEGAKRAGTKKGGGEGVWKEIFVRPRRSVRRILVAAVGIHFLQHAVGIEAVVLYSPRIFKAAGVKGKNMLLLGTVVVGLLKTAFVVVATLLVDKVGRRRLFLISATGALASLLALGSGLTVAQQHQSSNNPPAWALKLSIASVFTYISFFSFGLGPVTWVYTSEIWPLRLRAQGASIGVAVNRIMNATLATSFISLYQAITIGGAFFLFAAITLLAWLFFFFYLPETKGKNLEEMEELFDSNRGKNYSKNHYSSKNPKAAAEPAELCAAVP</sequence>
<evidence type="ECO:0000256" key="4">
    <source>
        <dbReference type="ARBA" id="ARBA00022597"/>
    </source>
</evidence>
<evidence type="ECO:0000256" key="7">
    <source>
        <dbReference type="ARBA" id="ARBA00022989"/>
    </source>
</evidence>
<accession>A0AAV7DZB3</accession>
<keyword evidence="6" id="KW-0769">Symport</keyword>
<feature type="domain" description="Major facilitator superfamily (MFS) profile" evidence="12">
    <location>
        <begin position="115"/>
        <end position="571"/>
    </location>
</feature>
<evidence type="ECO:0000256" key="3">
    <source>
        <dbReference type="ARBA" id="ARBA00022448"/>
    </source>
</evidence>
<dbReference type="PANTHER" id="PTHR48020:SF49">
    <property type="entry name" value="SUGAR TRANSPORTER"/>
    <property type="match status" value="1"/>
</dbReference>
<dbReference type="FunFam" id="1.20.1250.20:FF:000025">
    <property type="entry name" value="probable polyol transporter 4"/>
    <property type="match status" value="1"/>
</dbReference>
<feature type="transmembrane region" description="Helical" evidence="11">
    <location>
        <begin position="205"/>
        <end position="225"/>
    </location>
</feature>
<evidence type="ECO:0000256" key="2">
    <source>
        <dbReference type="ARBA" id="ARBA00010992"/>
    </source>
</evidence>
<keyword evidence="7 11" id="KW-1133">Transmembrane helix</keyword>
<dbReference type="InterPro" id="IPR020846">
    <property type="entry name" value="MFS_dom"/>
</dbReference>
<dbReference type="GO" id="GO:0016020">
    <property type="term" value="C:membrane"/>
    <property type="evidence" value="ECO:0007669"/>
    <property type="project" value="UniProtKB-SubCell"/>
</dbReference>
<feature type="compositionally biased region" description="Low complexity" evidence="10">
    <location>
        <begin position="602"/>
        <end position="614"/>
    </location>
</feature>
<dbReference type="NCBIfam" id="TIGR00879">
    <property type="entry name" value="SP"/>
    <property type="match status" value="1"/>
</dbReference>
<keyword evidence="8 11" id="KW-0472">Membrane</keyword>
<dbReference type="Pfam" id="PF00083">
    <property type="entry name" value="Sugar_tr"/>
    <property type="match status" value="1"/>
</dbReference>
<evidence type="ECO:0000313" key="13">
    <source>
        <dbReference type="EMBL" id="KAG9440951.1"/>
    </source>
</evidence>
<dbReference type="InterPro" id="IPR050814">
    <property type="entry name" value="Myo-inositol_Transporter"/>
</dbReference>
<dbReference type="PROSITE" id="PS00216">
    <property type="entry name" value="SUGAR_TRANSPORT_1"/>
    <property type="match status" value="1"/>
</dbReference>
<comment type="similarity">
    <text evidence="2 9">Belongs to the major facilitator superfamily. Sugar transporter (TC 2.A.1.1) family.</text>
</comment>
<dbReference type="SUPFAM" id="SSF103473">
    <property type="entry name" value="MFS general substrate transporter"/>
    <property type="match status" value="1"/>
</dbReference>